<keyword evidence="2" id="KW-1185">Reference proteome</keyword>
<protein>
    <submittedName>
        <fullName evidence="1">Uncharacterized protein</fullName>
    </submittedName>
</protein>
<reference evidence="1" key="1">
    <citation type="journal article" date="2020" name="Stud. Mycol.">
        <title>101 Dothideomycetes genomes: a test case for predicting lifestyles and emergence of pathogens.</title>
        <authorList>
            <person name="Haridas S."/>
            <person name="Albert R."/>
            <person name="Binder M."/>
            <person name="Bloem J."/>
            <person name="Labutti K."/>
            <person name="Salamov A."/>
            <person name="Andreopoulos B."/>
            <person name="Baker S."/>
            <person name="Barry K."/>
            <person name="Bills G."/>
            <person name="Bluhm B."/>
            <person name="Cannon C."/>
            <person name="Castanera R."/>
            <person name="Culley D."/>
            <person name="Daum C."/>
            <person name="Ezra D."/>
            <person name="Gonzalez J."/>
            <person name="Henrissat B."/>
            <person name="Kuo A."/>
            <person name="Liang C."/>
            <person name="Lipzen A."/>
            <person name="Lutzoni F."/>
            <person name="Magnuson J."/>
            <person name="Mondo S."/>
            <person name="Nolan M."/>
            <person name="Ohm R."/>
            <person name="Pangilinan J."/>
            <person name="Park H.-J."/>
            <person name="Ramirez L."/>
            <person name="Alfaro M."/>
            <person name="Sun H."/>
            <person name="Tritt A."/>
            <person name="Yoshinaga Y."/>
            <person name="Zwiers L.-H."/>
            <person name="Turgeon B."/>
            <person name="Goodwin S."/>
            <person name="Spatafora J."/>
            <person name="Crous P."/>
            <person name="Grigoriev I."/>
        </authorList>
    </citation>
    <scope>NUCLEOTIDE SEQUENCE</scope>
    <source>
        <strain evidence="1">ATCC 200398</strain>
    </source>
</reference>
<dbReference type="Proteomes" id="UP000799755">
    <property type="component" value="Unassembled WGS sequence"/>
</dbReference>
<accession>A0ACB6QSF8</accession>
<proteinExistence type="predicted"/>
<comment type="caution">
    <text evidence="1">The sequence shown here is derived from an EMBL/GenBank/DDBJ whole genome shotgun (WGS) entry which is preliminary data.</text>
</comment>
<evidence type="ECO:0000313" key="2">
    <source>
        <dbReference type="Proteomes" id="UP000799755"/>
    </source>
</evidence>
<dbReference type="EMBL" id="MU003513">
    <property type="protein sequence ID" value="KAF2469040.1"/>
    <property type="molecule type" value="Genomic_DNA"/>
</dbReference>
<gene>
    <name evidence="1" type="ORF">BDR25DRAFT_50767</name>
</gene>
<name>A0ACB6QSF8_9PLEO</name>
<evidence type="ECO:0000313" key="1">
    <source>
        <dbReference type="EMBL" id="KAF2469040.1"/>
    </source>
</evidence>
<organism evidence="1 2">
    <name type="scientific">Lindgomyces ingoldianus</name>
    <dbReference type="NCBI Taxonomy" id="673940"/>
    <lineage>
        <taxon>Eukaryota</taxon>
        <taxon>Fungi</taxon>
        <taxon>Dikarya</taxon>
        <taxon>Ascomycota</taxon>
        <taxon>Pezizomycotina</taxon>
        <taxon>Dothideomycetes</taxon>
        <taxon>Pleosporomycetidae</taxon>
        <taxon>Pleosporales</taxon>
        <taxon>Lindgomycetaceae</taxon>
        <taxon>Lindgomyces</taxon>
    </lineage>
</organism>
<sequence>MIVMATDAWMHPTATISRTQWWAQRLMQLETGTLLEAGIPILLIWSKRLREASDMCPRTPALHTPVLNCPHLKLSRIAGAREYRHSVIHADPLVSSVSSVELHDSEFAMAELSCQSSPTPCDTLLEHLNLSKLLYRYDREGLALPTLPGAWVRFPPVGAIAWPPVSRRNLLGISACSFALKKSRAPGPALSVGSNCFTPSCNLTTNIGSARP</sequence>